<evidence type="ECO:0000313" key="2">
    <source>
        <dbReference type="EMBL" id="GIJ74074.1"/>
    </source>
</evidence>
<dbReference type="EMBL" id="BOPH01000129">
    <property type="protein sequence ID" value="GIJ74074.1"/>
    <property type="molecule type" value="Genomic_DNA"/>
</dbReference>
<evidence type="ECO:0000259" key="1">
    <source>
        <dbReference type="PROSITE" id="PS50164"/>
    </source>
</evidence>
<dbReference type="InterPro" id="IPR035901">
    <property type="entry name" value="GIY-YIG_endonuc_sf"/>
</dbReference>
<keyword evidence="3" id="KW-1185">Reference proteome</keyword>
<accession>A0A8J4A1H5</accession>
<dbReference type="PROSITE" id="PS50164">
    <property type="entry name" value="GIY_YIG"/>
    <property type="match status" value="1"/>
</dbReference>
<dbReference type="InterPro" id="IPR000305">
    <property type="entry name" value="GIY-YIG_endonuc"/>
</dbReference>
<proteinExistence type="predicted"/>
<evidence type="ECO:0000313" key="3">
    <source>
        <dbReference type="Proteomes" id="UP000635606"/>
    </source>
</evidence>
<organism evidence="2 3">
    <name type="scientific">Virgisporangium ochraceum</name>
    <dbReference type="NCBI Taxonomy" id="65505"/>
    <lineage>
        <taxon>Bacteria</taxon>
        <taxon>Bacillati</taxon>
        <taxon>Actinomycetota</taxon>
        <taxon>Actinomycetes</taxon>
        <taxon>Micromonosporales</taxon>
        <taxon>Micromonosporaceae</taxon>
        <taxon>Virgisporangium</taxon>
    </lineage>
</organism>
<dbReference type="RefSeq" id="WP_203933884.1">
    <property type="nucleotide sequence ID" value="NZ_BOPH01000129.1"/>
</dbReference>
<reference evidence="2" key="1">
    <citation type="submission" date="2021-01" db="EMBL/GenBank/DDBJ databases">
        <title>Whole genome shotgun sequence of Virgisporangium ochraceum NBRC 16418.</title>
        <authorList>
            <person name="Komaki H."/>
            <person name="Tamura T."/>
        </authorList>
    </citation>
    <scope>NUCLEOTIDE SEQUENCE</scope>
    <source>
        <strain evidence="2">NBRC 16418</strain>
    </source>
</reference>
<protein>
    <recommendedName>
        <fullName evidence="1">GIY-YIG domain-containing protein</fullName>
    </recommendedName>
</protein>
<name>A0A8J4A1H5_9ACTN</name>
<dbReference type="CDD" id="cd00719">
    <property type="entry name" value="GIY-YIG_SF"/>
    <property type="match status" value="1"/>
</dbReference>
<dbReference type="Pfam" id="PF01541">
    <property type="entry name" value="GIY-YIG"/>
    <property type="match status" value="1"/>
</dbReference>
<gene>
    <name evidence="2" type="ORF">Voc01_089910</name>
</gene>
<dbReference type="Proteomes" id="UP000635606">
    <property type="component" value="Unassembled WGS sequence"/>
</dbReference>
<sequence>MYRLYDDAGSLLYIGASHNPEQRWRDHRKEKLWRARMASMTVEWYSDRAAAESAEKEAIATEEPEYNVRETPKFAEACRSANATRRESIGQQMRTAETNANARRRRWLAWRFKVPADLVTAGVGVVWLLDASCRPGAPLVCPGGSTVVVKRSTGGGCSRRGAIGLLGDRSVRPAH</sequence>
<dbReference type="AlphaFoldDB" id="A0A8J4A1H5"/>
<feature type="domain" description="GIY-YIG" evidence="1">
    <location>
        <begin position="1"/>
        <end position="68"/>
    </location>
</feature>
<dbReference type="SUPFAM" id="SSF82771">
    <property type="entry name" value="GIY-YIG endonuclease"/>
    <property type="match status" value="1"/>
</dbReference>
<comment type="caution">
    <text evidence="2">The sequence shown here is derived from an EMBL/GenBank/DDBJ whole genome shotgun (WGS) entry which is preliminary data.</text>
</comment>